<proteinExistence type="predicted"/>
<protein>
    <recommendedName>
        <fullName evidence="2">Tyrosine-protein kinase ephrin type A/B receptor-like domain-containing protein</fullName>
    </recommendedName>
</protein>
<feature type="domain" description="Tyrosine-protein kinase ephrin type A/B receptor-like" evidence="2">
    <location>
        <begin position="298"/>
        <end position="334"/>
    </location>
</feature>
<dbReference type="OrthoDB" id="430340at2759"/>
<evidence type="ECO:0000259" key="2">
    <source>
        <dbReference type="Pfam" id="PF07699"/>
    </source>
</evidence>
<feature type="transmembrane region" description="Helical" evidence="1">
    <location>
        <begin position="490"/>
        <end position="513"/>
    </location>
</feature>
<dbReference type="Pfam" id="PF07699">
    <property type="entry name" value="Ephrin_rec_like"/>
    <property type="match status" value="1"/>
</dbReference>
<keyword evidence="4" id="KW-1185">Reference proteome</keyword>
<dbReference type="Proteomes" id="UP000604046">
    <property type="component" value="Unassembled WGS sequence"/>
</dbReference>
<accession>A0A812S557</accession>
<sequence>MLQAWPFQSALTSLTDLSLTYVDSPTYSLWLQGVTPELSFCILVAHEGIYGRRPRSSIVYQSATELSLGWRLEKCRITQCLDARNIPTDPSVVLQIGDLRSEPLTGKLTLPQPQISTINPGTIYDAGRGYSEIEIHGVSFGEYLAADGDYEAACQAWETKLSGLLAAETTSRRLSVADLIPALQMLGTASVTVGLATCTVQAQNNSYVKCTMTTPRRAAREDPQEGELLGRIISETVDVNVILKVGALEEKNQPVLVTQISQCPQEGYYRISEDDDACLPCPKGTYSTQFSDQWPLGCTFCASTMYQDQVGQTNCIACPTNTFSVPPAVSVEDCRCKKGYFSPVYDETQTYGKPGYACVGCHTADFTTQALDDEPCTFDVQGTLCAEPVSQVCVPKVTGSFDYRLCMLYCPGGTMLPLAKPYFYVSKAQAATTIQNPGVDEYRRMAAGGVRFASAWNQTPKGNQCNTGYEGPNCGGCVFGYFQDQVLGTLMFSALGMCATFGAFFLSLLYLKLCEQVGVEQRKMLSDPIFKGQIKLYIARGWVRRWGATSTVQRGGNPVMKLVDKFRFKRVTLVIRKQDIAGYWPYFQHKDLGFVFRVDKDRTIHVAGVRPGSPASRLGISHSWRLLVLNGKHLRADTAPCRHSR</sequence>
<evidence type="ECO:0000256" key="1">
    <source>
        <dbReference type="SAM" id="Phobius"/>
    </source>
</evidence>
<evidence type="ECO:0000313" key="3">
    <source>
        <dbReference type="EMBL" id="CAE7463324.1"/>
    </source>
</evidence>
<name>A0A812S557_9DINO</name>
<dbReference type="SMART" id="SM01411">
    <property type="entry name" value="Ephrin_rec_like"/>
    <property type="match status" value="2"/>
</dbReference>
<keyword evidence="1" id="KW-1133">Transmembrane helix</keyword>
<keyword evidence="1" id="KW-0812">Transmembrane</keyword>
<reference evidence="3" key="1">
    <citation type="submission" date="2021-02" db="EMBL/GenBank/DDBJ databases">
        <authorList>
            <person name="Dougan E. K."/>
            <person name="Rhodes N."/>
            <person name="Thang M."/>
            <person name="Chan C."/>
        </authorList>
    </citation>
    <scope>NUCLEOTIDE SEQUENCE</scope>
</reference>
<keyword evidence="1" id="KW-0472">Membrane</keyword>
<evidence type="ECO:0000313" key="4">
    <source>
        <dbReference type="Proteomes" id="UP000604046"/>
    </source>
</evidence>
<dbReference type="Gene3D" id="2.10.50.10">
    <property type="entry name" value="Tumor Necrosis Factor Receptor, subunit A, domain 2"/>
    <property type="match status" value="1"/>
</dbReference>
<gene>
    <name evidence="3" type="ORF">SNAT2548_LOCUS25828</name>
</gene>
<dbReference type="InterPro" id="IPR011641">
    <property type="entry name" value="Tyr-kin_ephrin_A/B_rcpt-like"/>
</dbReference>
<dbReference type="EMBL" id="CAJNDS010002410">
    <property type="protein sequence ID" value="CAE7463324.1"/>
    <property type="molecule type" value="Genomic_DNA"/>
</dbReference>
<dbReference type="SUPFAM" id="SSF50156">
    <property type="entry name" value="PDZ domain-like"/>
    <property type="match status" value="1"/>
</dbReference>
<dbReference type="InterPro" id="IPR036034">
    <property type="entry name" value="PDZ_sf"/>
</dbReference>
<dbReference type="AlphaFoldDB" id="A0A812S557"/>
<organism evidence="3 4">
    <name type="scientific">Symbiodinium natans</name>
    <dbReference type="NCBI Taxonomy" id="878477"/>
    <lineage>
        <taxon>Eukaryota</taxon>
        <taxon>Sar</taxon>
        <taxon>Alveolata</taxon>
        <taxon>Dinophyceae</taxon>
        <taxon>Suessiales</taxon>
        <taxon>Symbiodiniaceae</taxon>
        <taxon>Symbiodinium</taxon>
    </lineage>
</organism>
<comment type="caution">
    <text evidence="3">The sequence shown here is derived from an EMBL/GenBank/DDBJ whole genome shotgun (WGS) entry which is preliminary data.</text>
</comment>